<feature type="signal peptide" evidence="5">
    <location>
        <begin position="1"/>
        <end position="27"/>
    </location>
</feature>
<dbReference type="InterPro" id="IPR018660">
    <property type="entry name" value="MliC"/>
</dbReference>
<comment type="caution">
    <text evidence="7">The sequence shown here is derived from an EMBL/GenBank/DDBJ whole genome shotgun (WGS) entry which is preliminary data.</text>
</comment>
<feature type="domain" description="C-type lysozyme inhibitor" evidence="6">
    <location>
        <begin position="292"/>
        <end position="360"/>
    </location>
</feature>
<organism evidence="7 8">
    <name type="scientific">Noviherbaspirillum saxi</name>
    <dbReference type="NCBI Taxonomy" id="2320863"/>
    <lineage>
        <taxon>Bacteria</taxon>
        <taxon>Pseudomonadati</taxon>
        <taxon>Pseudomonadota</taxon>
        <taxon>Betaproteobacteria</taxon>
        <taxon>Burkholderiales</taxon>
        <taxon>Oxalobacteraceae</taxon>
        <taxon>Noviherbaspirillum</taxon>
    </lineage>
</organism>
<dbReference type="Proteomes" id="UP000265955">
    <property type="component" value="Unassembled WGS sequence"/>
</dbReference>
<reference evidence="8" key="1">
    <citation type="submission" date="2018-09" db="EMBL/GenBank/DDBJ databases">
        <authorList>
            <person name="Zhu H."/>
        </authorList>
    </citation>
    <scope>NUCLEOTIDE SEQUENCE [LARGE SCALE GENOMIC DNA]</scope>
    <source>
        <strain evidence="8">K1R23-30</strain>
    </source>
</reference>
<dbReference type="GO" id="GO:0005576">
    <property type="term" value="C:extracellular region"/>
    <property type="evidence" value="ECO:0007669"/>
    <property type="project" value="TreeGrafter"/>
</dbReference>
<dbReference type="Gene3D" id="2.40.128.200">
    <property type="match status" value="1"/>
</dbReference>
<sequence length="365" mass="39213">MIVPLYRCKFMSLAVSAIAVFCINASAAKDATPEKIVTTLRIIYGVDGLRYFSNNVDLNGDGKAEIVVYPVGPGVCGSGGCDLLVFSPQESGYRLVSTISVTQPPVHVAKDKTSGWRDLQVGVGGGGAKASLVQLSFNGKTYPTNPTVSGPLVRSIKSADGKALIEKFSSMEEAQVLATNTAKSSIEVATIPSFDCEKATNAVEKLVCTNKALAALDKSVADEYRLGVSASSEWTDSDKEAERQRQRGWIKARNACSKETKMDNCVTAAYQKRLIELQIRNGKLTSEAPVEYRCKGREDTPVSVAYYAQTNPPAAVVTVGNRQTITFATQTASGARYTAAGVDLWEHHGEATLKWYGTDMVCRAP</sequence>
<dbReference type="InterPro" id="IPR036328">
    <property type="entry name" value="MliC_sf"/>
</dbReference>
<keyword evidence="1 5" id="KW-0732">Signal</keyword>
<dbReference type="PANTHER" id="PTHR37549">
    <property type="entry name" value="LIPOPROTEIN LPRI"/>
    <property type="match status" value="1"/>
</dbReference>
<evidence type="ECO:0000256" key="2">
    <source>
        <dbReference type="ARBA" id="ARBA00023136"/>
    </source>
</evidence>
<accession>A0A3A3FRG4</accession>
<dbReference type="RefSeq" id="WP_119767780.1">
    <property type="nucleotide sequence ID" value="NZ_QYUO01000001.1"/>
</dbReference>
<evidence type="ECO:0000256" key="3">
    <source>
        <dbReference type="ARBA" id="ARBA00023139"/>
    </source>
</evidence>
<protein>
    <recommendedName>
        <fullName evidence="6">C-type lysozyme inhibitor domain-containing protein</fullName>
    </recommendedName>
</protein>
<dbReference type="SUPFAM" id="SSF141488">
    <property type="entry name" value="YdhA-like"/>
    <property type="match status" value="1"/>
</dbReference>
<evidence type="ECO:0000259" key="6">
    <source>
        <dbReference type="Pfam" id="PF09864"/>
    </source>
</evidence>
<keyword evidence="2" id="KW-0472">Membrane</keyword>
<evidence type="ECO:0000256" key="5">
    <source>
        <dbReference type="SAM" id="SignalP"/>
    </source>
</evidence>
<keyword evidence="3" id="KW-0564">Palmitate</keyword>
<evidence type="ECO:0000313" key="8">
    <source>
        <dbReference type="Proteomes" id="UP000265955"/>
    </source>
</evidence>
<dbReference type="PANTHER" id="PTHR37549:SF1">
    <property type="entry name" value="LIPOPROTEIN LPRI"/>
    <property type="match status" value="1"/>
</dbReference>
<keyword evidence="8" id="KW-1185">Reference proteome</keyword>
<feature type="chain" id="PRO_5017379489" description="C-type lysozyme inhibitor domain-containing protein" evidence="5">
    <location>
        <begin position="28"/>
        <end position="365"/>
    </location>
</feature>
<evidence type="ECO:0000256" key="4">
    <source>
        <dbReference type="ARBA" id="ARBA00023288"/>
    </source>
</evidence>
<proteinExistence type="predicted"/>
<gene>
    <name evidence="7" type="ORF">D3871_04325</name>
</gene>
<name>A0A3A3FRG4_9BURK</name>
<dbReference type="Pfam" id="PF09864">
    <property type="entry name" value="MliC"/>
    <property type="match status" value="1"/>
</dbReference>
<dbReference type="InterPro" id="IPR052755">
    <property type="entry name" value="Lysozyme_Inhibitor_LprI"/>
</dbReference>
<evidence type="ECO:0000256" key="1">
    <source>
        <dbReference type="ARBA" id="ARBA00022729"/>
    </source>
</evidence>
<dbReference type="EMBL" id="QYUO01000001">
    <property type="protein sequence ID" value="RJF97834.1"/>
    <property type="molecule type" value="Genomic_DNA"/>
</dbReference>
<evidence type="ECO:0000313" key="7">
    <source>
        <dbReference type="EMBL" id="RJF97834.1"/>
    </source>
</evidence>
<dbReference type="AlphaFoldDB" id="A0A3A3FRG4"/>
<keyword evidence="4" id="KW-0449">Lipoprotein</keyword>
<dbReference type="OrthoDB" id="5450120at2"/>